<dbReference type="EMBL" id="AP014685">
    <property type="protein sequence ID" value="BAR60908.1"/>
    <property type="molecule type" value="Genomic_DNA"/>
</dbReference>
<evidence type="ECO:0000313" key="1">
    <source>
        <dbReference type="EMBL" id="BAR60908.1"/>
    </source>
</evidence>
<name>A0A0E4BU38_9BRAD</name>
<dbReference type="Proteomes" id="UP000063308">
    <property type="component" value="Chromosome"/>
</dbReference>
<proteinExistence type="predicted"/>
<evidence type="ECO:0000313" key="2">
    <source>
        <dbReference type="Proteomes" id="UP000063308"/>
    </source>
</evidence>
<accession>A0A0E4BU38</accession>
<gene>
    <name evidence="1" type="ORF">NK6_7757</name>
</gene>
<reference evidence="1 2" key="1">
    <citation type="submission" date="2014-11" db="EMBL/GenBank/DDBJ databases">
        <title>Symbiosis island explosion on the genome of extra-slow-growing strains of soybean bradyrhizobia with massive insertion sequences.</title>
        <authorList>
            <person name="Iida T."/>
            <person name="Minamisawa K."/>
        </authorList>
    </citation>
    <scope>NUCLEOTIDE SEQUENCE [LARGE SCALE GENOMIC DNA]</scope>
    <source>
        <strain evidence="1 2">NK6</strain>
    </source>
</reference>
<protein>
    <submittedName>
        <fullName evidence="1">Uncharacterized protein</fullName>
    </submittedName>
</protein>
<dbReference type="AlphaFoldDB" id="A0A0E4BU38"/>
<organism evidence="1 2">
    <name type="scientific">Bradyrhizobium diazoefficiens</name>
    <dbReference type="NCBI Taxonomy" id="1355477"/>
    <lineage>
        <taxon>Bacteria</taxon>
        <taxon>Pseudomonadati</taxon>
        <taxon>Pseudomonadota</taxon>
        <taxon>Alphaproteobacteria</taxon>
        <taxon>Hyphomicrobiales</taxon>
        <taxon>Nitrobacteraceae</taxon>
        <taxon>Bradyrhizobium</taxon>
    </lineage>
</organism>
<sequence>MKSVVEVAFSGSWFCSSLTSRLRKSLDVNDDAEDELDDDDVVVVAVETELVAETVIAHPGSRRPARSHYGAVAR</sequence>